<dbReference type="InterPro" id="IPR036388">
    <property type="entry name" value="WH-like_DNA-bd_sf"/>
</dbReference>
<feature type="modified residue" description="4-aspartylphosphate" evidence="4">
    <location>
        <position position="51"/>
    </location>
</feature>
<dbReference type="AlphaFoldDB" id="A0A542W067"/>
<dbReference type="SMART" id="SM00448">
    <property type="entry name" value="REC"/>
    <property type="match status" value="1"/>
</dbReference>
<dbReference type="GO" id="GO:0000976">
    <property type="term" value="F:transcription cis-regulatory region binding"/>
    <property type="evidence" value="ECO:0007669"/>
    <property type="project" value="TreeGrafter"/>
</dbReference>
<evidence type="ECO:0000256" key="2">
    <source>
        <dbReference type="ARBA" id="ARBA00023012"/>
    </source>
</evidence>
<dbReference type="EMBL" id="VFOF01000001">
    <property type="protein sequence ID" value="TQL16956.1"/>
    <property type="molecule type" value="Genomic_DNA"/>
</dbReference>
<dbReference type="InterPro" id="IPR001867">
    <property type="entry name" value="OmpR/PhoB-type_DNA-bd"/>
</dbReference>
<dbReference type="PROSITE" id="PS51755">
    <property type="entry name" value="OMPR_PHOB"/>
    <property type="match status" value="1"/>
</dbReference>
<evidence type="ECO:0000313" key="8">
    <source>
        <dbReference type="EMBL" id="TQL16956.1"/>
    </source>
</evidence>
<dbReference type="PANTHER" id="PTHR48111">
    <property type="entry name" value="REGULATOR OF RPOS"/>
    <property type="match status" value="1"/>
</dbReference>
<dbReference type="OrthoDB" id="9802426at2"/>
<dbReference type="GO" id="GO:0000156">
    <property type="term" value="F:phosphorelay response regulator activity"/>
    <property type="evidence" value="ECO:0007669"/>
    <property type="project" value="TreeGrafter"/>
</dbReference>
<dbReference type="SUPFAM" id="SSF46894">
    <property type="entry name" value="C-terminal effector domain of the bipartite response regulators"/>
    <property type="match status" value="1"/>
</dbReference>
<dbReference type="InterPro" id="IPR016032">
    <property type="entry name" value="Sig_transdc_resp-reg_C-effctor"/>
</dbReference>
<accession>A0A542W067</accession>
<dbReference type="Pfam" id="PF00072">
    <property type="entry name" value="Response_reg"/>
    <property type="match status" value="1"/>
</dbReference>
<dbReference type="Pfam" id="PF00486">
    <property type="entry name" value="Trans_reg_C"/>
    <property type="match status" value="1"/>
</dbReference>
<dbReference type="GO" id="GO:0006355">
    <property type="term" value="P:regulation of DNA-templated transcription"/>
    <property type="evidence" value="ECO:0007669"/>
    <property type="project" value="InterPro"/>
</dbReference>
<dbReference type="InterPro" id="IPR011006">
    <property type="entry name" value="CheY-like_superfamily"/>
</dbReference>
<comment type="caution">
    <text evidence="8">The sequence shown here is derived from an EMBL/GenBank/DDBJ whole genome shotgun (WGS) entry which is preliminary data.</text>
</comment>
<keyword evidence="3 5" id="KW-0238">DNA-binding</keyword>
<evidence type="ECO:0000259" key="6">
    <source>
        <dbReference type="PROSITE" id="PS50110"/>
    </source>
</evidence>
<feature type="DNA-binding region" description="OmpR/PhoB-type" evidence="5">
    <location>
        <begin position="127"/>
        <end position="226"/>
    </location>
</feature>
<keyword evidence="2" id="KW-0902">Two-component regulatory system</keyword>
<dbReference type="Gene3D" id="6.10.250.690">
    <property type="match status" value="1"/>
</dbReference>
<evidence type="ECO:0000256" key="5">
    <source>
        <dbReference type="PROSITE-ProRule" id="PRU01091"/>
    </source>
</evidence>
<feature type="domain" description="Response regulatory" evidence="6">
    <location>
        <begin position="2"/>
        <end position="117"/>
    </location>
</feature>
<protein>
    <submittedName>
        <fullName evidence="8">DNA-binding response OmpR family regulator</fullName>
    </submittedName>
</protein>
<dbReference type="Gene3D" id="3.40.50.2300">
    <property type="match status" value="1"/>
</dbReference>
<dbReference type="SMART" id="SM00862">
    <property type="entry name" value="Trans_reg_C"/>
    <property type="match status" value="1"/>
</dbReference>
<evidence type="ECO:0000256" key="4">
    <source>
        <dbReference type="PROSITE-ProRule" id="PRU00169"/>
    </source>
</evidence>
<dbReference type="InterPro" id="IPR001789">
    <property type="entry name" value="Sig_transdc_resp-reg_receiver"/>
</dbReference>
<dbReference type="GO" id="GO:0005829">
    <property type="term" value="C:cytosol"/>
    <property type="evidence" value="ECO:0007669"/>
    <property type="project" value="TreeGrafter"/>
</dbReference>
<dbReference type="PROSITE" id="PS50110">
    <property type="entry name" value="RESPONSE_REGULATORY"/>
    <property type="match status" value="1"/>
</dbReference>
<evidence type="ECO:0000256" key="1">
    <source>
        <dbReference type="ARBA" id="ARBA00022553"/>
    </source>
</evidence>
<dbReference type="PANTHER" id="PTHR48111:SF40">
    <property type="entry name" value="PHOSPHATE REGULON TRANSCRIPTIONAL REGULATORY PROTEIN PHOB"/>
    <property type="match status" value="1"/>
</dbReference>
<evidence type="ECO:0000256" key="3">
    <source>
        <dbReference type="ARBA" id="ARBA00023125"/>
    </source>
</evidence>
<gene>
    <name evidence="8" type="ORF">FBY58_0509</name>
</gene>
<sequence length="239" mass="27242">MRIALLDDDLETAAQLNAILTEAGYDCRSFHKGYALLRMLRSETVDLLLLDWNVPDFSGIEIIEWVNRHCDPKPPILLSTARTAAEDIVTGLNAGADDYLVKPVQPEILLARVKAVLRRSYPTPPSDGIEHYDDYTFDVSREQVSLGSTLIPMTSKEFMLSLLLFRNLHRPLSRGYIFETLWGRNPDLPTRTLDTHISKIRTKLNLRPENGYRLAPVYAYGYRLERLTEKKATPIEAVQ</sequence>
<name>A0A542W067_ZYMMB</name>
<organism evidence="8 9">
    <name type="scientific">Zymomonas mobilis</name>
    <dbReference type="NCBI Taxonomy" id="542"/>
    <lineage>
        <taxon>Bacteria</taxon>
        <taxon>Pseudomonadati</taxon>
        <taxon>Pseudomonadota</taxon>
        <taxon>Alphaproteobacteria</taxon>
        <taxon>Sphingomonadales</taxon>
        <taxon>Zymomonadaceae</taxon>
        <taxon>Zymomonas</taxon>
    </lineage>
</organism>
<dbReference type="InterPro" id="IPR039420">
    <property type="entry name" value="WalR-like"/>
</dbReference>
<dbReference type="Proteomes" id="UP000316887">
    <property type="component" value="Unassembled WGS sequence"/>
</dbReference>
<evidence type="ECO:0000259" key="7">
    <source>
        <dbReference type="PROSITE" id="PS51755"/>
    </source>
</evidence>
<dbReference type="RefSeq" id="WP_141919343.1">
    <property type="nucleotide sequence ID" value="NZ_VFOF01000001.1"/>
</dbReference>
<dbReference type="CDD" id="cd00383">
    <property type="entry name" value="trans_reg_C"/>
    <property type="match status" value="1"/>
</dbReference>
<evidence type="ECO:0000313" key="9">
    <source>
        <dbReference type="Proteomes" id="UP000316887"/>
    </source>
</evidence>
<proteinExistence type="predicted"/>
<dbReference type="Gene3D" id="1.10.10.10">
    <property type="entry name" value="Winged helix-like DNA-binding domain superfamily/Winged helix DNA-binding domain"/>
    <property type="match status" value="1"/>
</dbReference>
<dbReference type="GO" id="GO:0032993">
    <property type="term" value="C:protein-DNA complex"/>
    <property type="evidence" value="ECO:0007669"/>
    <property type="project" value="TreeGrafter"/>
</dbReference>
<dbReference type="SUPFAM" id="SSF52172">
    <property type="entry name" value="CheY-like"/>
    <property type="match status" value="1"/>
</dbReference>
<keyword evidence="1 4" id="KW-0597">Phosphoprotein</keyword>
<reference evidence="8 9" key="1">
    <citation type="submission" date="2019-06" db="EMBL/GenBank/DDBJ databases">
        <title>Genome sequencing of Zymomonas mobilis strains for genetic engineering and biofuel applications.</title>
        <authorList>
            <person name="Teravest M."/>
        </authorList>
    </citation>
    <scope>NUCLEOTIDE SEQUENCE [LARGE SCALE GENOMIC DNA]</scope>
    <source>
        <strain evidence="8 9">AN0101</strain>
    </source>
</reference>
<feature type="domain" description="OmpR/PhoB-type" evidence="7">
    <location>
        <begin position="127"/>
        <end position="226"/>
    </location>
</feature>